<feature type="active site" description="O-(5'-phospho-DNA)-serine intermediate" evidence="4 5">
    <location>
        <position position="10"/>
    </location>
</feature>
<dbReference type="RefSeq" id="WP_034656684.1">
    <property type="nucleotide sequence ID" value="NZ_BCVB01000021.1"/>
</dbReference>
<keyword evidence="2" id="KW-0238">DNA-binding</keyword>
<evidence type="ECO:0000256" key="3">
    <source>
        <dbReference type="ARBA" id="ARBA00023172"/>
    </source>
</evidence>
<dbReference type="PROSITE" id="PS00397">
    <property type="entry name" value="RECOMBINASES_1"/>
    <property type="match status" value="1"/>
</dbReference>
<dbReference type="GO" id="GO:0015074">
    <property type="term" value="P:DNA integration"/>
    <property type="evidence" value="ECO:0007669"/>
    <property type="project" value="UniProtKB-KW"/>
</dbReference>
<dbReference type="PANTHER" id="PTHR30461">
    <property type="entry name" value="DNA-INVERTASE FROM LAMBDOID PROPHAGE"/>
    <property type="match status" value="1"/>
</dbReference>
<dbReference type="InterPro" id="IPR025827">
    <property type="entry name" value="Zn_ribbon_recom_dom"/>
</dbReference>
<dbReference type="Pfam" id="PF00239">
    <property type="entry name" value="Resolvase"/>
    <property type="match status" value="1"/>
</dbReference>
<dbReference type="InterPro" id="IPR011109">
    <property type="entry name" value="DNA_bind_recombinase_dom"/>
</dbReference>
<dbReference type="PANTHER" id="PTHR30461:SF23">
    <property type="entry name" value="DNA RECOMBINASE-RELATED"/>
    <property type="match status" value="1"/>
</dbReference>
<feature type="domain" description="Resolvase/invertase-type recombinase catalytic" evidence="6">
    <location>
        <begin position="2"/>
        <end position="149"/>
    </location>
</feature>
<dbReference type="HOGENOM" id="CLU_010686_18_3_9"/>
<dbReference type="EMBL" id="CP009920">
    <property type="protein sequence ID" value="AJI20327.1"/>
    <property type="molecule type" value="Genomic_DNA"/>
</dbReference>
<sequence length="483" mass="56198">MRTAVYVRVSTEEQAKEGYSIRAQTERLKAYCLSQGWEIVDFYIDDGQSAKDMERTNLKRMIQHIEQGLIECVLVYKLDRLTRSVLDLYKLLEIFDAHGCKFKSATEVYDTTTAMGRMFITIVAALAQWERENLSERVRMGMEQKAREGQWVINMAPFGYELDKKNKSLIINDKEAAIVTRIFNMYLSGKGMKKIATELNAVNIPTKTGKTWSDNKIGYILKNPTYVGTIRYNYRVHNDQYFEVENAVPAIIDRVTFEKVQSVATARKKVHPKAATSEFIFSGTIKCAKCGAPFSGKYGYSKRGEKIHRPRSYYCSKQILGLCTQRNISERFIEHHFLKYLQDIEIDQDQIKNVEPTNEQKDIQQQIMLLEKDLRAIEQRRKKWQYAWVNNMIDDDDFAARMEEENQTEVKIQEELNNIQPVANSMDPVEFKTILKDIRTNWNSLTAIEKKMMLQMLVKKMVVDKISPKPKVDSVEIVEIEFN</sequence>
<evidence type="ECO:0000259" key="7">
    <source>
        <dbReference type="PROSITE" id="PS51737"/>
    </source>
</evidence>
<dbReference type="InterPro" id="IPR036162">
    <property type="entry name" value="Resolvase-like_N_sf"/>
</dbReference>
<evidence type="ECO:0000256" key="1">
    <source>
        <dbReference type="ARBA" id="ARBA00022908"/>
    </source>
</evidence>
<protein>
    <recommendedName>
        <fullName evidence="10">Recombinase family protein</fullName>
    </recommendedName>
</protein>
<gene>
    <name evidence="8" type="ORF">BG04_1487</name>
</gene>
<proteinExistence type="predicted"/>
<dbReference type="Pfam" id="PF13408">
    <property type="entry name" value="Zn_ribbon_recom"/>
    <property type="match status" value="1"/>
</dbReference>
<dbReference type="AlphaFoldDB" id="A0A0B6AH15"/>
<dbReference type="CDD" id="cd00338">
    <property type="entry name" value="Ser_Recombinase"/>
    <property type="match status" value="1"/>
</dbReference>
<keyword evidence="3" id="KW-0233">DNA recombination</keyword>
<evidence type="ECO:0000256" key="5">
    <source>
        <dbReference type="PROSITE-ProRule" id="PRU10137"/>
    </source>
</evidence>
<evidence type="ECO:0000313" key="8">
    <source>
        <dbReference type="EMBL" id="AJI20327.1"/>
    </source>
</evidence>
<feature type="domain" description="Recombinase" evidence="7">
    <location>
        <begin position="157"/>
        <end position="270"/>
    </location>
</feature>
<organism evidence="8 9">
    <name type="scientific">Priestia megaterium (strain ATCC 14581 / DSM 32 / CCUG 1817 / JCM 2506 / NBRC 15308 / NCIMB 9376 / NCTC 10342 / NRRL B-14308 / VKM B-512 / Ford 19)</name>
    <name type="common">Bacillus megaterium</name>
    <dbReference type="NCBI Taxonomy" id="1348623"/>
    <lineage>
        <taxon>Bacteria</taxon>
        <taxon>Bacillati</taxon>
        <taxon>Bacillota</taxon>
        <taxon>Bacilli</taxon>
        <taxon>Bacillales</taxon>
        <taxon>Bacillaceae</taxon>
        <taxon>Priestia</taxon>
    </lineage>
</organism>
<dbReference type="InterPro" id="IPR038109">
    <property type="entry name" value="DNA_bind_recomb_sf"/>
</dbReference>
<dbReference type="GeneID" id="93644954"/>
<evidence type="ECO:0008006" key="10">
    <source>
        <dbReference type="Google" id="ProtNLM"/>
    </source>
</evidence>
<dbReference type="SUPFAM" id="SSF53041">
    <property type="entry name" value="Resolvase-like"/>
    <property type="match status" value="1"/>
</dbReference>
<keyword evidence="1" id="KW-0229">DNA integration</keyword>
<dbReference type="GO" id="GO:0003677">
    <property type="term" value="F:DNA binding"/>
    <property type="evidence" value="ECO:0007669"/>
    <property type="project" value="UniProtKB-KW"/>
</dbReference>
<dbReference type="PROSITE" id="PS51736">
    <property type="entry name" value="RECOMBINASES_3"/>
    <property type="match status" value="1"/>
</dbReference>
<dbReference type="InterPro" id="IPR006118">
    <property type="entry name" value="Recombinase_CS"/>
</dbReference>
<dbReference type="GO" id="GO:0000150">
    <property type="term" value="F:DNA strand exchange activity"/>
    <property type="evidence" value="ECO:0007669"/>
    <property type="project" value="InterPro"/>
</dbReference>
<evidence type="ECO:0000256" key="2">
    <source>
        <dbReference type="ARBA" id="ARBA00023125"/>
    </source>
</evidence>
<evidence type="ECO:0000256" key="4">
    <source>
        <dbReference type="PIRSR" id="PIRSR606118-50"/>
    </source>
</evidence>
<accession>A0A0B6AH15</accession>
<dbReference type="InterPro" id="IPR050639">
    <property type="entry name" value="SSR_resolvase"/>
</dbReference>
<dbReference type="PROSITE" id="PS51737">
    <property type="entry name" value="RECOMBINASE_DNA_BIND"/>
    <property type="match status" value="1"/>
</dbReference>
<evidence type="ECO:0000259" key="6">
    <source>
        <dbReference type="PROSITE" id="PS51736"/>
    </source>
</evidence>
<name>A0A0B6AH15_PRIM2</name>
<dbReference type="Pfam" id="PF07508">
    <property type="entry name" value="Recombinase"/>
    <property type="match status" value="1"/>
</dbReference>
<evidence type="ECO:0000313" key="9">
    <source>
        <dbReference type="Proteomes" id="UP000031829"/>
    </source>
</evidence>
<reference evidence="8 9" key="1">
    <citation type="journal article" date="2015" name="Genome Announc.">
        <title>Complete genome sequences for 35 biothreat assay-relevant bacillus species.</title>
        <authorList>
            <person name="Johnson S.L."/>
            <person name="Daligault H.E."/>
            <person name="Davenport K.W."/>
            <person name="Jaissle J."/>
            <person name="Frey K.G."/>
            <person name="Ladner J.T."/>
            <person name="Broomall S.M."/>
            <person name="Bishop-Lilly K.A."/>
            <person name="Bruce D.C."/>
            <person name="Gibbons H.S."/>
            <person name="Coyne S.R."/>
            <person name="Lo C.C."/>
            <person name="Meincke L."/>
            <person name="Munk A.C."/>
            <person name="Koroleva G.I."/>
            <person name="Rosenzweig C.N."/>
            <person name="Palacios G.F."/>
            <person name="Redden C.L."/>
            <person name="Minogue T.D."/>
            <person name="Chain P.S."/>
        </authorList>
    </citation>
    <scope>NUCLEOTIDE SEQUENCE [LARGE SCALE GENOMIC DNA]</scope>
    <source>
        <strain evidence="9">ATCC 14581 / DSM 32 / JCM 2506 / NBRC 15308 / NCIMB 9376 / NCTC 10342 / NRRL B-14308 / VKM B-512</strain>
    </source>
</reference>
<dbReference type="InterPro" id="IPR006119">
    <property type="entry name" value="Resolv_N"/>
</dbReference>
<dbReference type="Gene3D" id="3.40.50.1390">
    <property type="entry name" value="Resolvase, N-terminal catalytic domain"/>
    <property type="match status" value="1"/>
</dbReference>
<dbReference type="SMART" id="SM00857">
    <property type="entry name" value="Resolvase"/>
    <property type="match status" value="1"/>
</dbReference>
<dbReference type="Gene3D" id="3.90.1750.20">
    <property type="entry name" value="Putative Large Serine Recombinase, Chain B, Domain 2"/>
    <property type="match status" value="1"/>
</dbReference>
<dbReference type="Proteomes" id="UP000031829">
    <property type="component" value="Chromosome"/>
</dbReference>
<dbReference type="KEGG" id="bmeg:BG04_1487"/>